<keyword evidence="4" id="KW-0804">Transcription</keyword>
<dbReference type="PROSITE" id="PS50110">
    <property type="entry name" value="RESPONSE_REGULATORY"/>
    <property type="match status" value="1"/>
</dbReference>
<dbReference type="PROSITE" id="PS50043">
    <property type="entry name" value="HTH_LUXR_2"/>
    <property type="match status" value="1"/>
</dbReference>
<evidence type="ECO:0000313" key="9">
    <source>
        <dbReference type="Proteomes" id="UP001143545"/>
    </source>
</evidence>
<keyword evidence="9" id="KW-1185">Reference proteome</keyword>
<dbReference type="SUPFAM" id="SSF52172">
    <property type="entry name" value="CheY-like"/>
    <property type="match status" value="1"/>
</dbReference>
<dbReference type="CDD" id="cd06170">
    <property type="entry name" value="LuxR_C_like"/>
    <property type="match status" value="1"/>
</dbReference>
<dbReference type="PRINTS" id="PR00038">
    <property type="entry name" value="HTHLUXR"/>
</dbReference>
<dbReference type="CDD" id="cd17535">
    <property type="entry name" value="REC_NarL-like"/>
    <property type="match status" value="1"/>
</dbReference>
<proteinExistence type="predicted"/>
<dbReference type="InterPro" id="IPR011006">
    <property type="entry name" value="CheY-like_superfamily"/>
</dbReference>
<dbReference type="PANTHER" id="PTHR43214">
    <property type="entry name" value="TWO-COMPONENT RESPONSE REGULATOR"/>
    <property type="match status" value="1"/>
</dbReference>
<dbReference type="GO" id="GO:0000160">
    <property type="term" value="P:phosphorelay signal transduction system"/>
    <property type="evidence" value="ECO:0007669"/>
    <property type="project" value="InterPro"/>
</dbReference>
<evidence type="ECO:0000259" key="7">
    <source>
        <dbReference type="PROSITE" id="PS50110"/>
    </source>
</evidence>
<dbReference type="RefSeq" id="WP_281754819.1">
    <property type="nucleotide sequence ID" value="NZ_BRVP01000014.1"/>
</dbReference>
<dbReference type="Proteomes" id="UP001143545">
    <property type="component" value="Unassembled WGS sequence"/>
</dbReference>
<feature type="modified residue" description="4-aspartylphosphate" evidence="5">
    <location>
        <position position="59"/>
    </location>
</feature>
<keyword evidence="1 5" id="KW-0597">Phosphoprotein</keyword>
<dbReference type="InterPro" id="IPR039420">
    <property type="entry name" value="WalR-like"/>
</dbReference>
<dbReference type="EMBL" id="BRVP01000014">
    <property type="protein sequence ID" value="GLB53122.1"/>
    <property type="molecule type" value="Genomic_DNA"/>
</dbReference>
<protein>
    <submittedName>
        <fullName evidence="8">DNA-binding response regulator</fullName>
    </submittedName>
</protein>
<name>A0A9W6EVY8_9FLAO</name>
<comment type="caution">
    <text evidence="8">The sequence shown here is derived from an EMBL/GenBank/DDBJ whole genome shotgun (WGS) entry which is preliminary data.</text>
</comment>
<sequence length="224" mass="25318">MEEKIKIAVTDDETLFRAGILFILKRVPEFEVLFEAENGAELVKQLSGALVKPDIILMDIKMPEMNGVECTKVIQKKYPEINIIALSSYGGRAFITNMINVGASSYLLKNTSPKEVVSTIKKVYSTGFHYDQWVHDVLEEEKQNGKAVNIQVLLGNQLSKRELEILELICNQYTNHEIADKLFISPRTVEVHRKKLLLKTESKNTAGLVVYGIRNQLVQVSPDI</sequence>
<dbReference type="Pfam" id="PF00196">
    <property type="entry name" value="GerE"/>
    <property type="match status" value="1"/>
</dbReference>
<dbReference type="InterPro" id="IPR000792">
    <property type="entry name" value="Tscrpt_reg_LuxR_C"/>
</dbReference>
<evidence type="ECO:0000256" key="3">
    <source>
        <dbReference type="ARBA" id="ARBA00023125"/>
    </source>
</evidence>
<keyword evidence="3 8" id="KW-0238">DNA-binding</keyword>
<gene>
    <name evidence="8" type="ORF">NBRC110019_21620</name>
</gene>
<evidence type="ECO:0000256" key="2">
    <source>
        <dbReference type="ARBA" id="ARBA00023015"/>
    </source>
</evidence>
<dbReference type="PANTHER" id="PTHR43214:SF41">
    <property type="entry name" value="NITRATE_NITRITE RESPONSE REGULATOR PROTEIN NARP"/>
    <property type="match status" value="1"/>
</dbReference>
<feature type="domain" description="HTH luxR-type" evidence="6">
    <location>
        <begin position="151"/>
        <end position="216"/>
    </location>
</feature>
<dbReference type="InterPro" id="IPR016032">
    <property type="entry name" value="Sig_transdc_resp-reg_C-effctor"/>
</dbReference>
<dbReference type="GO" id="GO:0006355">
    <property type="term" value="P:regulation of DNA-templated transcription"/>
    <property type="evidence" value="ECO:0007669"/>
    <property type="project" value="InterPro"/>
</dbReference>
<reference evidence="8" key="1">
    <citation type="submission" date="2022-07" db="EMBL/GenBank/DDBJ databases">
        <title>Taxonomy of Novel Oxalotrophic and Methylotrophic Bacteria.</title>
        <authorList>
            <person name="Sahin N."/>
            <person name="Tani A."/>
        </authorList>
    </citation>
    <scope>NUCLEOTIDE SEQUENCE</scope>
    <source>
        <strain evidence="8">AM327</strain>
    </source>
</reference>
<evidence type="ECO:0000313" key="8">
    <source>
        <dbReference type="EMBL" id="GLB53122.1"/>
    </source>
</evidence>
<organism evidence="8 9">
    <name type="scientific">Neptunitalea chrysea</name>
    <dbReference type="NCBI Taxonomy" id="1647581"/>
    <lineage>
        <taxon>Bacteria</taxon>
        <taxon>Pseudomonadati</taxon>
        <taxon>Bacteroidota</taxon>
        <taxon>Flavobacteriia</taxon>
        <taxon>Flavobacteriales</taxon>
        <taxon>Flavobacteriaceae</taxon>
        <taxon>Neptunitalea</taxon>
    </lineage>
</organism>
<dbReference type="SMART" id="SM00421">
    <property type="entry name" value="HTH_LUXR"/>
    <property type="match status" value="1"/>
</dbReference>
<dbReference type="SMART" id="SM00448">
    <property type="entry name" value="REC"/>
    <property type="match status" value="1"/>
</dbReference>
<dbReference type="SUPFAM" id="SSF46894">
    <property type="entry name" value="C-terminal effector domain of the bipartite response regulators"/>
    <property type="match status" value="1"/>
</dbReference>
<feature type="domain" description="Response regulatory" evidence="7">
    <location>
        <begin position="6"/>
        <end position="124"/>
    </location>
</feature>
<evidence type="ECO:0000259" key="6">
    <source>
        <dbReference type="PROSITE" id="PS50043"/>
    </source>
</evidence>
<evidence type="ECO:0000256" key="1">
    <source>
        <dbReference type="ARBA" id="ARBA00022553"/>
    </source>
</evidence>
<accession>A0A9W6EVY8</accession>
<dbReference type="GO" id="GO:0003677">
    <property type="term" value="F:DNA binding"/>
    <property type="evidence" value="ECO:0007669"/>
    <property type="project" value="UniProtKB-KW"/>
</dbReference>
<evidence type="ECO:0000256" key="4">
    <source>
        <dbReference type="ARBA" id="ARBA00023163"/>
    </source>
</evidence>
<dbReference type="Pfam" id="PF00072">
    <property type="entry name" value="Response_reg"/>
    <property type="match status" value="1"/>
</dbReference>
<keyword evidence="2" id="KW-0805">Transcription regulation</keyword>
<dbReference type="AlphaFoldDB" id="A0A9W6EVY8"/>
<dbReference type="InterPro" id="IPR001789">
    <property type="entry name" value="Sig_transdc_resp-reg_receiver"/>
</dbReference>
<dbReference type="Gene3D" id="3.40.50.2300">
    <property type="match status" value="1"/>
</dbReference>
<evidence type="ECO:0000256" key="5">
    <source>
        <dbReference type="PROSITE-ProRule" id="PRU00169"/>
    </source>
</evidence>
<dbReference type="InterPro" id="IPR058245">
    <property type="entry name" value="NreC/VraR/RcsB-like_REC"/>
</dbReference>